<dbReference type="PANTHER" id="PTHR35531">
    <property type="entry name" value="INNER MEMBRANE PROTEIN YBCI-RELATED"/>
    <property type="match status" value="1"/>
</dbReference>
<dbReference type="Pfam" id="PF04307">
    <property type="entry name" value="YdjM"/>
    <property type="match status" value="1"/>
</dbReference>
<gene>
    <name evidence="1" type="ORF">IE987_13155</name>
</gene>
<dbReference type="InterPro" id="IPR007404">
    <property type="entry name" value="YdjM-like"/>
</dbReference>
<dbReference type="EMBL" id="JACXTE010000001">
    <property type="protein sequence ID" value="MBD3708162.1"/>
    <property type="molecule type" value="Genomic_DNA"/>
</dbReference>
<dbReference type="NCBIfam" id="NF008651">
    <property type="entry name" value="PRK11648.1"/>
    <property type="match status" value="1"/>
</dbReference>
<name>A0A927HM15_KLEPN</name>
<dbReference type="Proteomes" id="UP000657739">
    <property type="component" value="Unassembled WGS sequence"/>
</dbReference>
<dbReference type="PANTHER" id="PTHR35531:SF1">
    <property type="entry name" value="INNER MEMBRANE PROTEIN YBCI-RELATED"/>
    <property type="match status" value="1"/>
</dbReference>
<evidence type="ECO:0000313" key="2">
    <source>
        <dbReference type="Proteomes" id="UP000657739"/>
    </source>
</evidence>
<sequence>MTAEGHLFFSIACAVFAKNAELTPVLAQGDWWHIVPSAVLTCLLPDIDHPKSFLGQRLSWISKPVARAFGHRGFTHSLLAVFGALTLFYLKVPDSWIVPADALRGPRCWAISATFSPICSPPAGVPLLWPCRWRFRLPILAPRKGNQLERALCMALFVYAVWMPQTLADNSAIRWSSGVINSLQITFNRFISHQSGR</sequence>
<dbReference type="AlphaFoldDB" id="A0A927HM15"/>
<dbReference type="GO" id="GO:0016787">
    <property type="term" value="F:hydrolase activity"/>
    <property type="evidence" value="ECO:0007669"/>
    <property type="project" value="UniProtKB-KW"/>
</dbReference>
<proteinExistence type="predicted"/>
<organism evidence="1 2">
    <name type="scientific">Klebsiella pneumoniae</name>
    <dbReference type="NCBI Taxonomy" id="573"/>
    <lineage>
        <taxon>Bacteria</taxon>
        <taxon>Pseudomonadati</taxon>
        <taxon>Pseudomonadota</taxon>
        <taxon>Gammaproteobacteria</taxon>
        <taxon>Enterobacterales</taxon>
        <taxon>Enterobacteriaceae</taxon>
        <taxon>Klebsiella/Raoultella group</taxon>
        <taxon>Klebsiella</taxon>
        <taxon>Klebsiella pneumoniae complex</taxon>
    </lineage>
</organism>
<reference evidence="1" key="1">
    <citation type="submission" date="2020-07" db="EMBL/GenBank/DDBJ databases">
        <title>Clinical and genomic characterization of carbapenemase-producing Enterobacterales causing secondary infections during the COVID-19 crisis at a New York City hospital.</title>
        <authorList>
            <person name="Gomez-Simmonds A."/>
            <person name="Annavajhala M.K."/>
            <person name="Uhlemann A.-C."/>
        </authorList>
    </citation>
    <scope>NUCLEOTIDE SEQUENCE</scope>
    <source>
        <strain evidence="1">NK1593</strain>
    </source>
</reference>
<dbReference type="InterPro" id="IPR016956">
    <property type="entry name" value="YdjM"/>
</dbReference>
<dbReference type="PIRSF" id="PIRSF030780">
    <property type="entry name" value="Md_memb_hyd_prd"/>
    <property type="match status" value="1"/>
</dbReference>
<comment type="caution">
    <text evidence="1">The sequence shown here is derived from an EMBL/GenBank/DDBJ whole genome shotgun (WGS) entry which is preliminary data.</text>
</comment>
<evidence type="ECO:0000313" key="1">
    <source>
        <dbReference type="EMBL" id="MBD3708162.1"/>
    </source>
</evidence>
<keyword evidence="1" id="KW-0378">Hydrolase</keyword>
<protein>
    <submittedName>
        <fullName evidence="1">Metal-dependent hydrolase</fullName>
    </submittedName>
</protein>
<accession>A0A927HM15</accession>